<proteinExistence type="predicted"/>
<accession>A0A4V2G4N3</accession>
<gene>
    <name evidence="2" type="ORF">BDD14_3151</name>
</gene>
<keyword evidence="3" id="KW-1185">Reference proteome</keyword>
<name>A0A4V2G4N3_9BACT</name>
<reference evidence="2 3" key="1">
    <citation type="submission" date="2019-02" db="EMBL/GenBank/DDBJ databases">
        <title>Genomic Encyclopedia of Archaeal and Bacterial Type Strains, Phase II (KMG-II): from individual species to whole genera.</title>
        <authorList>
            <person name="Goeker M."/>
        </authorList>
    </citation>
    <scope>NUCLEOTIDE SEQUENCE [LARGE SCALE GENOMIC DNA]</scope>
    <source>
        <strain evidence="2 3">DSM 18101</strain>
    </source>
</reference>
<dbReference type="Proteomes" id="UP000292958">
    <property type="component" value="Unassembled WGS sequence"/>
</dbReference>
<evidence type="ECO:0000256" key="1">
    <source>
        <dbReference type="SAM" id="MobiDB-lite"/>
    </source>
</evidence>
<evidence type="ECO:0000313" key="2">
    <source>
        <dbReference type="EMBL" id="RZU41626.1"/>
    </source>
</evidence>
<organism evidence="2 3">
    <name type="scientific">Edaphobacter modestus</name>
    <dbReference type="NCBI Taxonomy" id="388466"/>
    <lineage>
        <taxon>Bacteria</taxon>
        <taxon>Pseudomonadati</taxon>
        <taxon>Acidobacteriota</taxon>
        <taxon>Terriglobia</taxon>
        <taxon>Terriglobales</taxon>
        <taxon>Acidobacteriaceae</taxon>
        <taxon>Edaphobacter</taxon>
    </lineage>
</organism>
<evidence type="ECO:0000313" key="3">
    <source>
        <dbReference type="Proteomes" id="UP000292958"/>
    </source>
</evidence>
<dbReference type="AlphaFoldDB" id="A0A4V2G4N3"/>
<dbReference type="EMBL" id="SHKW01000001">
    <property type="protein sequence ID" value="RZU41626.1"/>
    <property type="molecule type" value="Genomic_DNA"/>
</dbReference>
<comment type="caution">
    <text evidence="2">The sequence shown here is derived from an EMBL/GenBank/DDBJ whole genome shotgun (WGS) entry which is preliminary data.</text>
</comment>
<protein>
    <submittedName>
        <fullName evidence="2">Uncharacterized protein</fullName>
    </submittedName>
</protein>
<feature type="compositionally biased region" description="Basic and acidic residues" evidence="1">
    <location>
        <begin position="12"/>
        <end position="65"/>
    </location>
</feature>
<feature type="region of interest" description="Disordered" evidence="1">
    <location>
        <begin position="1"/>
        <end position="65"/>
    </location>
</feature>
<sequence length="65" mass="7968">MVLASESLCAEEYFKEKGEEPMSDGREEREEQEQRRTWEEEDKRTGRGDRPYREREWEDRGREPS</sequence>